<accession>A0A0C2Y392</accession>
<name>A0A0C2Y392_HEBCY</name>
<protein>
    <submittedName>
        <fullName evidence="1">Uncharacterized protein</fullName>
    </submittedName>
</protein>
<proteinExistence type="predicted"/>
<reference evidence="2" key="2">
    <citation type="submission" date="2015-01" db="EMBL/GenBank/DDBJ databases">
        <title>Evolutionary Origins and Diversification of the Mycorrhizal Mutualists.</title>
        <authorList>
            <consortium name="DOE Joint Genome Institute"/>
            <consortium name="Mycorrhizal Genomics Consortium"/>
            <person name="Kohler A."/>
            <person name="Kuo A."/>
            <person name="Nagy L.G."/>
            <person name="Floudas D."/>
            <person name="Copeland A."/>
            <person name="Barry K.W."/>
            <person name="Cichocki N."/>
            <person name="Veneault-Fourrey C."/>
            <person name="LaButti K."/>
            <person name="Lindquist E.A."/>
            <person name="Lipzen A."/>
            <person name="Lundell T."/>
            <person name="Morin E."/>
            <person name="Murat C."/>
            <person name="Riley R."/>
            <person name="Ohm R."/>
            <person name="Sun H."/>
            <person name="Tunlid A."/>
            <person name="Henrissat B."/>
            <person name="Grigoriev I.V."/>
            <person name="Hibbett D.S."/>
            <person name="Martin F."/>
        </authorList>
    </citation>
    <scope>NUCLEOTIDE SEQUENCE [LARGE SCALE GENOMIC DNA]</scope>
    <source>
        <strain evidence="2">h7</strain>
    </source>
</reference>
<evidence type="ECO:0000313" key="1">
    <source>
        <dbReference type="EMBL" id="KIM35557.1"/>
    </source>
</evidence>
<dbReference type="HOGENOM" id="CLU_1917308_0_0_1"/>
<evidence type="ECO:0000313" key="2">
    <source>
        <dbReference type="Proteomes" id="UP000053424"/>
    </source>
</evidence>
<dbReference type="Proteomes" id="UP000053424">
    <property type="component" value="Unassembled WGS sequence"/>
</dbReference>
<gene>
    <name evidence="1" type="ORF">M413DRAFT_347699</name>
</gene>
<dbReference type="EMBL" id="KN831818">
    <property type="protein sequence ID" value="KIM35557.1"/>
    <property type="molecule type" value="Genomic_DNA"/>
</dbReference>
<sequence length="132" mass="14924">MYRIVRGTWREHIRSAGLSALDRYCMGVQSSDPTALRTFWNGTLTKDSTEMGLYIAWYSNNATGGWGNASCLLVQINFNIMSSFMDSLGHFSEYRHHFRVSTVIFTRRMDGDVPAGAKLSCKKQRTVNLSIS</sequence>
<dbReference type="AlphaFoldDB" id="A0A0C2Y392"/>
<organism evidence="1 2">
    <name type="scientific">Hebeloma cylindrosporum</name>
    <dbReference type="NCBI Taxonomy" id="76867"/>
    <lineage>
        <taxon>Eukaryota</taxon>
        <taxon>Fungi</taxon>
        <taxon>Dikarya</taxon>
        <taxon>Basidiomycota</taxon>
        <taxon>Agaricomycotina</taxon>
        <taxon>Agaricomycetes</taxon>
        <taxon>Agaricomycetidae</taxon>
        <taxon>Agaricales</taxon>
        <taxon>Agaricineae</taxon>
        <taxon>Hymenogastraceae</taxon>
        <taxon>Hebeloma</taxon>
    </lineage>
</organism>
<reference evidence="1 2" key="1">
    <citation type="submission" date="2014-04" db="EMBL/GenBank/DDBJ databases">
        <authorList>
            <consortium name="DOE Joint Genome Institute"/>
            <person name="Kuo A."/>
            <person name="Gay G."/>
            <person name="Dore J."/>
            <person name="Kohler A."/>
            <person name="Nagy L.G."/>
            <person name="Floudas D."/>
            <person name="Copeland A."/>
            <person name="Barry K.W."/>
            <person name="Cichocki N."/>
            <person name="Veneault-Fourrey C."/>
            <person name="LaButti K."/>
            <person name="Lindquist E.A."/>
            <person name="Lipzen A."/>
            <person name="Lundell T."/>
            <person name="Morin E."/>
            <person name="Murat C."/>
            <person name="Sun H."/>
            <person name="Tunlid A."/>
            <person name="Henrissat B."/>
            <person name="Grigoriev I.V."/>
            <person name="Hibbett D.S."/>
            <person name="Martin F."/>
            <person name="Nordberg H.P."/>
            <person name="Cantor M.N."/>
            <person name="Hua S.X."/>
        </authorList>
    </citation>
    <scope>NUCLEOTIDE SEQUENCE [LARGE SCALE GENOMIC DNA]</scope>
    <source>
        <strain evidence="2">h7</strain>
    </source>
</reference>
<keyword evidence="2" id="KW-1185">Reference proteome</keyword>